<keyword evidence="3" id="KW-1185">Reference proteome</keyword>
<feature type="region of interest" description="Disordered" evidence="1">
    <location>
        <begin position="1809"/>
        <end position="1840"/>
    </location>
</feature>
<sequence length="2655" mass="271221">MAQTLSSPWMAALCASELKRAQTHVRPDAAFPDALLRAVQPEPRRALPGVPPPPSVAASAATVPPVPSITQAAQFASYNKIRRVQVISAKPNPRKRGYLERNQPYLLATCDISDSAVVVKAHFFEAPLKARNKAKKKKKRQQAAAAAAASGAALAAPAGGVDGPSASATAATLDGLSHHDDPADWVGRVLSLQRYEWCIKEDKNGRYWMSMNVYAFDVLARTAVVGTPTPIAQHDEAPHAGLAALKAAYTAMVARHRAAAPEALDLVYPPAMHPGWGAFPTSLPDRVLVLPDALRTLLDTWESPVTDAPDPAMLGARPPIADGADDADDVGDADDANNAVEAGEADAIAKADKARPTSKAAGGDEAGRGDVGIPPEAGAHTDEPDQALPAAAAAVFPTTTGPPHGDVITVGHATATVAGAPGERRLQETADAPPLRAQEEMQPPSQTPSTLPSSVKRGLEALPSAPASSAPCEEGLLLADPDSGSGSGSAAASEAEAEAGPVADPEAEAGSEAEPDVVHVADPSTEHVADHVMDDAAAHADAAPAILAEATTADMAMASEDETARESPEAPSSEAERADAELEAETQAEAEPQPLARLQPESEQEPELEPAVDAMANAGRLRILLRVLPGGTPRTQLPRVPIEAPAAATAEEVTPSSDVDETLAFAPSPPGGDSDSPMADATAPLPSPPPQGDAATAAAAAPTALAPALSRTAPLAGRKGLAEAMLPDLPLTHRLTHSSDAVRSDPPTRDGVAASDVSRLTWNPAVSSAAPESAETVASRVAPLSEQMPTSSSAASAAMASTSADGTDGAMVAEPPLMVTEAASAADAGDNDDDNDDRGSNDAERGSPINATLPEADYIGAMPPAADAMTLSPDLFQVASPSPSPSPSSLPSSLLPRALPPAASQELVLDTELPDAASDSEPEHELETDPVSGHATPHVNDDGVASAADSSAAEASVADVPADASGDDADMADMAEMTELTERADMAPPPRDPVSPPPESAWSTVLPPSLSPARSPSTPVVDTTFHADATTIAIDTAALETGDDTAPIEPRRHVVFRYAVSDSSADRDGNGTPSPAIRTHRHHDGAPARASRPESASDAESASRSDSASDSEEESGSEEESDSDKGSESESESESKSEEGEEEAAAAAADELSAEAEDPSMRDSASDRDEPFDATPSQVPSDRTSSGPATAEPLGQAPHMTQHATRTTAALAMSSLKLLEQGMAMLEGDDPAAPPTPDISTPLTPTPVTQAESPTETPTEMSAESPADLDSMSTMLAQTTSIDEAPASPSSSSIASSSSSSPSTSSSSSPPPSSSLMTSAASPSSEASTTVPSSSPSPPASQSPCHAVTSPSPAPVAPTALPAFPAPRAPLSSGSLALPSTADTLPPLSQYVALELAANDDEDGGADANAASDGNADADATVDADDYTVDDAEADADAEADGDAAVDDPANDVSLPDVVVNMDTDKDIVRATPVQTGPAFSATAVSDSAVSASAVTGTADTVATAATAVDEFAESTDHTDAEGPLSANERGMNWDTDNDADDESIDDTYARQSTVLTAAPAPLAAASSTLRDARTAHAARPLAFVVATSSASSASDSDFASDHRRAASARATPATAARRPPLAAIRESLPSAEMATDPRLSVASLAPAASLAPSRCVEANVDDGDANTATDVNIMDVTTATAATPHAAGMIDTTAAAETPLAANANPAALPLFLTAAHAEAALTEAASVPLPAFLVDWHQSRARAIELVLGSATPSPPPPPTAAAIERGASERPALSHPYATPQADHDHATPRGIPDALLEVEASAADTLTHPDTPPRASAVVGHAAAAPDAAHAPMGHTGAVGDEIMILDTEDEMEAAAASLADSPVRENATTTIDQPAETDSDAHDIADAHTDSDAHTGPDARALADANPGSDAETHPMASATASPAASAIARSVAPAWTDALSESDIATDGDVDSEAEFTQALGLTPSSPPVVMATMSSAPHEPVTAPEAHLETASTAFETYVRVGPHDQDHSALSATSPAAVTSISASAGDSLDPASHHADTLDRALLGPAALDAGRALSHPAETESDLIFLAETDDLPLSPIDAAAAAFSTNADHDDAAWTVYRFDAPPYTSTCPDHHDEDEPSSSPRWETQRPTTTTAASTTLVVADHHDGTLMDHPVGADMDGAVPSTDDRPPLPPGTDDLIGNHSTHVRGVSDGDDDGEPPMMLPTWSPRSRHGAVSVTTASETHSDTLPPADPTSDADSEADSEVAIHPQLMDAMRQHGAASEDTYVVFPPSGPWSDPLSSHVPDHGPGRGHEDDVLPSPAPADHATRAETDAETEQATSETDELTDDGPDRVAAFPRAAPVSHAAAATTDVPAGDADADHDEATRPFLTPPSTTERERDLDVDRPRPLHRDTHSPFDADAVSNAETGSDACATIATTTTDGMRDTPDPHRPLPISGHAAVTLMSPSVSMATAKTGFILIAAPSTVPPRDAQGQSGTRRSYPSEPHDHDPISPGQGRSQSQSQSQKKSQGQSQSLGQRLKSSPAFGSTRSKHPATAPHASGKDKGPRKGFASTVMPDLFQRWPGLPIQPLTAKPKKSRSKSAIPTSRGARPRGPSGGGPQAVGIGLSSRGDPERRRHDVVPIDVALVVLAHDGDDDAVAIHLASRA</sequence>
<feature type="region of interest" description="Disordered" evidence="1">
    <location>
        <begin position="301"/>
        <end position="383"/>
    </location>
</feature>
<feature type="compositionally biased region" description="Low complexity" evidence="1">
    <location>
        <begin position="589"/>
        <end position="601"/>
    </location>
</feature>
<feature type="compositionally biased region" description="Low complexity" evidence="1">
    <location>
        <begin position="2503"/>
        <end position="2531"/>
    </location>
</feature>
<feature type="compositionally biased region" description="Low complexity" evidence="1">
    <location>
        <begin position="1819"/>
        <end position="1836"/>
    </location>
</feature>
<feature type="compositionally biased region" description="Low complexity" evidence="1">
    <location>
        <begin position="488"/>
        <end position="500"/>
    </location>
</feature>
<feature type="compositionally biased region" description="Pro residues" evidence="1">
    <location>
        <begin position="987"/>
        <end position="999"/>
    </location>
</feature>
<gene>
    <name evidence="2" type="ORF">CXG81DRAFT_19377</name>
</gene>
<feature type="region of interest" description="Disordered" evidence="1">
    <location>
        <begin position="737"/>
        <end position="756"/>
    </location>
</feature>
<proteinExistence type="predicted"/>
<feature type="compositionally biased region" description="Polar residues" evidence="1">
    <location>
        <begin position="1238"/>
        <end position="1262"/>
    </location>
</feature>
<feature type="compositionally biased region" description="Low complexity" evidence="1">
    <location>
        <begin position="1342"/>
        <end position="1363"/>
    </location>
</feature>
<feature type="compositionally biased region" description="Basic and acidic residues" evidence="1">
    <location>
        <begin position="562"/>
        <end position="580"/>
    </location>
</feature>
<feature type="compositionally biased region" description="Basic and acidic residues" evidence="1">
    <location>
        <begin position="2384"/>
        <end position="2406"/>
    </location>
</feature>
<dbReference type="Proteomes" id="UP000274922">
    <property type="component" value="Unassembled WGS sequence"/>
</dbReference>
<feature type="compositionally biased region" description="Low complexity" evidence="1">
    <location>
        <begin position="1285"/>
        <end position="1334"/>
    </location>
</feature>
<feature type="compositionally biased region" description="Acidic residues" evidence="1">
    <location>
        <begin position="505"/>
        <end position="515"/>
    </location>
</feature>
<feature type="compositionally biased region" description="Acidic residues" evidence="1">
    <location>
        <begin position="1109"/>
        <end position="1122"/>
    </location>
</feature>
<feature type="compositionally biased region" description="Low complexity" evidence="1">
    <location>
        <begin position="1406"/>
        <end position="1419"/>
    </location>
</feature>
<feature type="compositionally biased region" description="Polar residues" evidence="1">
    <location>
        <begin position="2129"/>
        <end position="2139"/>
    </location>
</feature>
<evidence type="ECO:0000313" key="3">
    <source>
        <dbReference type="Proteomes" id="UP000274922"/>
    </source>
</evidence>
<feature type="compositionally biased region" description="Low complexity" evidence="1">
    <location>
        <begin position="942"/>
        <end position="964"/>
    </location>
</feature>
<feature type="compositionally biased region" description="Low complexity" evidence="1">
    <location>
        <begin position="336"/>
        <end position="346"/>
    </location>
</feature>
<feature type="compositionally biased region" description="Low complexity" evidence="1">
    <location>
        <begin position="2343"/>
        <end position="2357"/>
    </location>
</feature>
<feature type="region of interest" description="Disordered" evidence="1">
    <location>
        <begin position="2170"/>
        <end position="2251"/>
    </location>
</feature>
<feature type="compositionally biased region" description="Low complexity" evidence="1">
    <location>
        <begin position="765"/>
        <end position="779"/>
    </location>
</feature>
<feature type="compositionally biased region" description="Basic and acidic residues" evidence="1">
    <location>
        <begin position="1159"/>
        <end position="1171"/>
    </location>
</feature>
<reference evidence="3" key="1">
    <citation type="journal article" date="2018" name="Nat. Microbiol.">
        <title>Leveraging single-cell genomics to expand the fungal tree of life.</title>
        <authorList>
            <person name="Ahrendt S.R."/>
            <person name="Quandt C.A."/>
            <person name="Ciobanu D."/>
            <person name="Clum A."/>
            <person name="Salamov A."/>
            <person name="Andreopoulos B."/>
            <person name="Cheng J.F."/>
            <person name="Woyke T."/>
            <person name="Pelin A."/>
            <person name="Henrissat B."/>
            <person name="Reynolds N.K."/>
            <person name="Benny G.L."/>
            <person name="Smith M.E."/>
            <person name="James T.Y."/>
            <person name="Grigoriev I.V."/>
        </authorList>
    </citation>
    <scope>NUCLEOTIDE SEQUENCE [LARGE SCALE GENOMIC DNA]</scope>
    <source>
        <strain evidence="3">ATCC 52028</strain>
    </source>
</reference>
<feature type="region of interest" description="Disordered" evidence="1">
    <location>
        <begin position="435"/>
        <end position="454"/>
    </location>
</feature>
<evidence type="ECO:0000313" key="2">
    <source>
        <dbReference type="EMBL" id="RKP00721.1"/>
    </source>
</evidence>
<accession>A0A4P9X6U4</accession>
<feature type="region of interest" description="Disordered" evidence="1">
    <location>
        <begin position="2473"/>
        <end position="2625"/>
    </location>
</feature>
<feature type="compositionally biased region" description="Low complexity" evidence="1">
    <location>
        <begin position="1007"/>
        <end position="1021"/>
    </location>
</feature>
<protein>
    <submittedName>
        <fullName evidence="2">Uncharacterized protein</fullName>
    </submittedName>
</protein>
<evidence type="ECO:0000256" key="1">
    <source>
        <dbReference type="SAM" id="MobiDB-lite"/>
    </source>
</evidence>
<name>A0A4P9X6U4_9FUNG</name>
<feature type="compositionally biased region" description="Polar residues" evidence="1">
    <location>
        <begin position="1175"/>
        <end position="1188"/>
    </location>
</feature>
<feature type="region of interest" description="Disordered" evidence="1">
    <location>
        <begin position="2274"/>
        <end position="2419"/>
    </location>
</feature>
<feature type="region of interest" description="Disordered" evidence="1">
    <location>
        <begin position="1774"/>
        <end position="1793"/>
    </location>
</feature>
<feature type="region of interest" description="Disordered" evidence="1">
    <location>
        <begin position="1222"/>
        <end position="1384"/>
    </location>
</feature>
<feature type="compositionally biased region" description="Low complexity" evidence="1">
    <location>
        <begin position="790"/>
        <end position="804"/>
    </location>
</feature>
<feature type="compositionally biased region" description="Low complexity" evidence="1">
    <location>
        <begin position="442"/>
        <end position="454"/>
    </location>
</feature>
<feature type="region of interest" description="Disordered" evidence="1">
    <location>
        <begin position="1059"/>
        <end position="1208"/>
    </location>
</feature>
<organism evidence="2 3">
    <name type="scientific">Caulochytrium protostelioides</name>
    <dbReference type="NCBI Taxonomy" id="1555241"/>
    <lineage>
        <taxon>Eukaryota</taxon>
        <taxon>Fungi</taxon>
        <taxon>Fungi incertae sedis</taxon>
        <taxon>Chytridiomycota</taxon>
        <taxon>Chytridiomycota incertae sedis</taxon>
        <taxon>Chytridiomycetes</taxon>
        <taxon>Caulochytriales</taxon>
        <taxon>Caulochytriaceae</taxon>
        <taxon>Caulochytrium</taxon>
    </lineage>
</organism>
<feature type="compositionally biased region" description="Basic and acidic residues" evidence="1">
    <location>
        <begin position="1123"/>
        <end position="1138"/>
    </location>
</feature>
<feature type="compositionally biased region" description="Low complexity" evidence="1">
    <location>
        <begin position="694"/>
        <end position="703"/>
    </location>
</feature>
<feature type="region of interest" description="Disordered" evidence="1">
    <location>
        <begin position="463"/>
        <end position="515"/>
    </location>
</feature>
<feature type="compositionally biased region" description="Low complexity" evidence="1">
    <location>
        <begin position="889"/>
        <end position="904"/>
    </location>
</feature>
<dbReference type="EMBL" id="ML014202">
    <property type="protein sequence ID" value="RKP00721.1"/>
    <property type="molecule type" value="Genomic_DNA"/>
</dbReference>
<feature type="compositionally biased region" description="Basic and acidic residues" evidence="1">
    <location>
        <begin position="1884"/>
        <end position="1902"/>
    </location>
</feature>
<feature type="region of interest" description="Disordered" evidence="1">
    <location>
        <begin position="1399"/>
        <end position="1455"/>
    </location>
</feature>
<feature type="compositionally biased region" description="Polar residues" evidence="1">
    <location>
        <begin position="1271"/>
        <end position="1282"/>
    </location>
</feature>
<feature type="region of interest" description="Disordered" evidence="1">
    <location>
        <begin position="2118"/>
        <end position="2145"/>
    </location>
</feature>
<feature type="compositionally biased region" description="Acidic residues" evidence="1">
    <location>
        <begin position="323"/>
        <end position="335"/>
    </location>
</feature>
<feature type="region of interest" description="Disordered" evidence="1">
    <location>
        <begin position="1513"/>
        <end position="1544"/>
    </location>
</feature>
<feature type="compositionally biased region" description="Acidic residues" evidence="1">
    <location>
        <begin position="1420"/>
        <end position="1450"/>
    </location>
</feature>
<feature type="compositionally biased region" description="Low complexity" evidence="1">
    <location>
        <begin position="1369"/>
        <end position="1382"/>
    </location>
</feature>
<feature type="compositionally biased region" description="Low complexity" evidence="1">
    <location>
        <begin position="1087"/>
        <end position="1108"/>
    </location>
</feature>
<feature type="region of interest" description="Disordered" evidence="1">
    <location>
        <begin position="558"/>
        <end position="608"/>
    </location>
</feature>
<feature type="region of interest" description="Disordered" evidence="1">
    <location>
        <begin position="1858"/>
        <end position="1927"/>
    </location>
</feature>
<feature type="region of interest" description="Disordered" evidence="1">
    <location>
        <begin position="647"/>
        <end position="703"/>
    </location>
</feature>
<feature type="region of interest" description="Disordered" evidence="1">
    <location>
        <begin position="765"/>
        <end position="1021"/>
    </location>
</feature>
<feature type="compositionally biased region" description="Basic and acidic residues" evidence="1">
    <location>
        <begin position="2292"/>
        <end position="2304"/>
    </location>
</feature>